<feature type="region of interest" description="Disordered" evidence="1">
    <location>
        <begin position="1"/>
        <end position="79"/>
    </location>
</feature>
<keyword evidence="3" id="KW-1185">Reference proteome</keyword>
<dbReference type="HOGENOM" id="CLU_2606604_0_0_1"/>
<dbReference type="AlphaFoldDB" id="F8MFK2"/>
<dbReference type="EMBL" id="GL891303">
    <property type="protein sequence ID" value="EGO59228.1"/>
    <property type="molecule type" value="Genomic_DNA"/>
</dbReference>
<name>F8MFK2_NEUT8</name>
<protein>
    <submittedName>
        <fullName evidence="2">Uncharacterized protein</fullName>
    </submittedName>
</protein>
<dbReference type="VEuPathDB" id="FungiDB:NEUTE1DRAFT_116447"/>
<accession>F8MFK2</accession>
<dbReference type="Proteomes" id="UP000008065">
    <property type="component" value="Unassembled WGS sequence"/>
</dbReference>
<sequence>MGKKKREGQPTVASRRWEAVGEKSSNRTRTSFQTPRPSPTTKAHARTTWSTMRYPRGHGRSMRRGQAQTEFPQDGFATR</sequence>
<organism evidence="2 3">
    <name type="scientific">Neurospora tetrasperma (strain FGSC 2508 / ATCC MYA-4615 / P0657)</name>
    <dbReference type="NCBI Taxonomy" id="510951"/>
    <lineage>
        <taxon>Eukaryota</taxon>
        <taxon>Fungi</taxon>
        <taxon>Dikarya</taxon>
        <taxon>Ascomycota</taxon>
        <taxon>Pezizomycotina</taxon>
        <taxon>Sordariomycetes</taxon>
        <taxon>Sordariomycetidae</taxon>
        <taxon>Sordariales</taxon>
        <taxon>Sordariaceae</taxon>
        <taxon>Neurospora</taxon>
    </lineage>
</organism>
<evidence type="ECO:0000256" key="1">
    <source>
        <dbReference type="SAM" id="MobiDB-lite"/>
    </source>
</evidence>
<dbReference type="RefSeq" id="XP_009849488.1">
    <property type="nucleotide sequence ID" value="XM_009851186.1"/>
</dbReference>
<gene>
    <name evidence="2" type="ORF">NEUTE1DRAFT_116447</name>
</gene>
<reference evidence="3" key="1">
    <citation type="journal article" date="2011" name="Genetics">
        <title>Massive changes in genome architecture accompany the transition to self-fertility in the filamentous fungus Neurospora tetrasperma.</title>
        <authorList>
            <person name="Ellison C.E."/>
            <person name="Stajich J.E."/>
            <person name="Jacobson D.J."/>
            <person name="Natvig D.O."/>
            <person name="Lapidus A."/>
            <person name="Foster B."/>
            <person name="Aerts A."/>
            <person name="Riley R."/>
            <person name="Lindquist E.A."/>
            <person name="Grigoriev I.V."/>
            <person name="Taylor J.W."/>
        </authorList>
    </citation>
    <scope>NUCLEOTIDE SEQUENCE [LARGE SCALE GENOMIC DNA]</scope>
    <source>
        <strain evidence="3">FGSC 2508 / P0657</strain>
    </source>
</reference>
<feature type="compositionally biased region" description="Basic and acidic residues" evidence="1">
    <location>
        <begin position="15"/>
        <end position="25"/>
    </location>
</feature>
<feature type="compositionally biased region" description="Polar residues" evidence="1">
    <location>
        <begin position="27"/>
        <end position="51"/>
    </location>
</feature>
<dbReference type="GeneID" id="20823033"/>
<proteinExistence type="predicted"/>
<evidence type="ECO:0000313" key="3">
    <source>
        <dbReference type="Proteomes" id="UP000008065"/>
    </source>
</evidence>
<dbReference type="KEGG" id="nte:NEUTE1DRAFT116447"/>
<evidence type="ECO:0000313" key="2">
    <source>
        <dbReference type="EMBL" id="EGO59228.1"/>
    </source>
</evidence>